<dbReference type="RefSeq" id="WP_179718046.1">
    <property type="nucleotide sequence ID" value="NZ_JACBZT010000001.1"/>
</dbReference>
<sequence length="65" mass="7227">MFDLNRSPVTREHVLRLLPIMGLRPEQEEQLLALPYPVDFSVAAAAFEAVGVDLDTLMDRMGSSP</sequence>
<accession>A0A853CJK6</accession>
<dbReference type="Proteomes" id="UP000541969">
    <property type="component" value="Unassembled WGS sequence"/>
</dbReference>
<gene>
    <name evidence="1" type="ORF">GGQ55_003000</name>
</gene>
<dbReference type="AlphaFoldDB" id="A0A853CJK6"/>
<dbReference type="EMBL" id="JACBZT010000001">
    <property type="protein sequence ID" value="NYJ06722.1"/>
    <property type="molecule type" value="Genomic_DNA"/>
</dbReference>
<comment type="caution">
    <text evidence="1">The sequence shown here is derived from an EMBL/GenBank/DDBJ whole genome shotgun (WGS) entry which is preliminary data.</text>
</comment>
<evidence type="ECO:0000313" key="1">
    <source>
        <dbReference type="EMBL" id="NYJ06722.1"/>
    </source>
</evidence>
<keyword evidence="2" id="KW-1185">Reference proteome</keyword>
<reference evidence="1 2" key="1">
    <citation type="submission" date="2020-07" db="EMBL/GenBank/DDBJ databases">
        <title>Sequencing the genomes of 1000 actinobacteria strains.</title>
        <authorList>
            <person name="Klenk H.-P."/>
        </authorList>
    </citation>
    <scope>NUCLEOTIDE SEQUENCE [LARGE SCALE GENOMIC DNA]</scope>
    <source>
        <strain evidence="1 2">DSM 104001</strain>
    </source>
</reference>
<proteinExistence type="predicted"/>
<organism evidence="1 2">
    <name type="scientific">Petropleomorpha daqingensis</name>
    <dbReference type="NCBI Taxonomy" id="2026353"/>
    <lineage>
        <taxon>Bacteria</taxon>
        <taxon>Bacillati</taxon>
        <taxon>Actinomycetota</taxon>
        <taxon>Actinomycetes</taxon>
        <taxon>Geodermatophilales</taxon>
        <taxon>Geodermatophilaceae</taxon>
        <taxon>Petropleomorpha</taxon>
    </lineage>
</organism>
<protein>
    <submittedName>
        <fullName evidence="1">Uncharacterized protein</fullName>
    </submittedName>
</protein>
<evidence type="ECO:0000313" key="2">
    <source>
        <dbReference type="Proteomes" id="UP000541969"/>
    </source>
</evidence>
<name>A0A853CJK6_9ACTN</name>